<keyword evidence="3" id="KW-1185">Reference proteome</keyword>
<name>A0ABZ2D6U4_9SPHN</name>
<feature type="compositionally biased region" description="Pro residues" evidence="1">
    <location>
        <begin position="102"/>
        <end position="115"/>
    </location>
</feature>
<evidence type="ECO:0008006" key="4">
    <source>
        <dbReference type="Google" id="ProtNLM"/>
    </source>
</evidence>
<proteinExistence type="predicted"/>
<reference evidence="2 3" key="1">
    <citation type="submission" date="2024-02" db="EMBL/GenBank/DDBJ databases">
        <title>The whole genome sequence of five bacterial samples isolated from Abu Dhabi Sabkha-shore region.</title>
        <authorList>
            <person name="Sudalaimuthuasari N."/>
            <person name="Sarfraz B."/>
            <person name="Tuyisabe J.D."/>
            <person name="Mugisha Ntwali L.D.M."/>
            <person name="Ali A.I.A.A."/>
            <person name="Almansoori S.Z.A."/>
            <person name="Alajami H.S.A."/>
            <person name="Almeqbaali A.A.S."/>
            <person name="Kundu B."/>
            <person name="Saeed E.E."/>
            <person name="Sukumarinath V."/>
            <person name="Mishra A.K."/>
            <person name="Hazzouri K.M."/>
            <person name="Almaskari R."/>
            <person name="Sharma A.K."/>
            <person name="Amiri K.M.A."/>
        </authorList>
    </citation>
    <scope>NUCLEOTIDE SEQUENCE [LARGE SCALE GENOMIC DNA]</scope>
    <source>
        <strain evidence="3">kcgeb_sd</strain>
    </source>
</reference>
<organism evidence="2 3">
    <name type="scientific">Pelagerythrobacter marensis</name>
    <dbReference type="NCBI Taxonomy" id="543877"/>
    <lineage>
        <taxon>Bacteria</taxon>
        <taxon>Pseudomonadati</taxon>
        <taxon>Pseudomonadota</taxon>
        <taxon>Alphaproteobacteria</taxon>
        <taxon>Sphingomonadales</taxon>
        <taxon>Erythrobacteraceae</taxon>
        <taxon>Pelagerythrobacter</taxon>
    </lineage>
</organism>
<protein>
    <recommendedName>
        <fullName evidence="4">Nucleotide exchange factor GrpE</fullName>
    </recommendedName>
</protein>
<dbReference type="Proteomes" id="UP001335183">
    <property type="component" value="Chromosome"/>
</dbReference>
<accession>A0ABZ2D6U4</accession>
<dbReference type="RefSeq" id="WP_338445964.1">
    <property type="nucleotide sequence ID" value="NZ_CP144918.1"/>
</dbReference>
<evidence type="ECO:0000313" key="3">
    <source>
        <dbReference type="Proteomes" id="UP001335183"/>
    </source>
</evidence>
<gene>
    <name evidence="2" type="ORF">V5F89_12515</name>
</gene>
<evidence type="ECO:0000313" key="2">
    <source>
        <dbReference type="EMBL" id="WWA47073.1"/>
    </source>
</evidence>
<evidence type="ECO:0000256" key="1">
    <source>
        <dbReference type="SAM" id="MobiDB-lite"/>
    </source>
</evidence>
<dbReference type="EMBL" id="CP144918">
    <property type="protein sequence ID" value="WWA47073.1"/>
    <property type="molecule type" value="Genomic_DNA"/>
</dbReference>
<feature type="region of interest" description="Disordered" evidence="1">
    <location>
        <begin position="95"/>
        <end position="115"/>
    </location>
</feature>
<sequence length="115" mass="12509">MSEEVQPLTPEEETQLTELQYRQAMTEWQTADDAREAELASLAPVVGALGDAAAIESLASTLEGAIEDLAEDNAKRLTRIVQILRFDAVKLANRHSQLQHPAPQPEAPPVPEPTA</sequence>